<feature type="region of interest" description="Disordered" evidence="1">
    <location>
        <begin position="117"/>
        <end position="173"/>
    </location>
</feature>
<keyword evidence="3" id="KW-1185">Reference proteome</keyword>
<evidence type="ECO:0000313" key="3">
    <source>
        <dbReference type="Proteomes" id="UP001151760"/>
    </source>
</evidence>
<comment type="caution">
    <text evidence="2">The sequence shown here is derived from an EMBL/GenBank/DDBJ whole genome shotgun (WGS) entry which is preliminary data.</text>
</comment>
<evidence type="ECO:0000256" key="1">
    <source>
        <dbReference type="SAM" id="MobiDB-lite"/>
    </source>
</evidence>
<sequence length="173" mass="18996">MEILNPSHSYCQSSKMRGWNSFGRQPRPLPLTSTIQSVPDPTPFSVLPATSSSQVTNNTKPPPTEPNGILYLAESSVKSLEKELLETQHALGTEILQLNERIKKVPLKSDSRRYIVTPEKSKNTPSAQVNTGEVNAAQVNTGEVNAAEVNTGEAERVQRRKGKEPMTEEEPSS</sequence>
<dbReference type="Proteomes" id="UP001151760">
    <property type="component" value="Unassembled WGS sequence"/>
</dbReference>
<reference evidence="2" key="2">
    <citation type="submission" date="2022-01" db="EMBL/GenBank/DDBJ databases">
        <authorList>
            <person name="Yamashiro T."/>
            <person name="Shiraishi A."/>
            <person name="Satake H."/>
            <person name="Nakayama K."/>
        </authorList>
    </citation>
    <scope>NUCLEOTIDE SEQUENCE</scope>
</reference>
<feature type="compositionally biased region" description="Polar residues" evidence="1">
    <location>
        <begin position="123"/>
        <end position="143"/>
    </location>
</feature>
<evidence type="ECO:0000313" key="2">
    <source>
        <dbReference type="EMBL" id="GJT16502.1"/>
    </source>
</evidence>
<proteinExistence type="predicted"/>
<protein>
    <submittedName>
        <fullName evidence="2">Uncharacterized protein</fullName>
    </submittedName>
</protein>
<feature type="compositionally biased region" description="Polar residues" evidence="1">
    <location>
        <begin position="1"/>
        <end position="15"/>
    </location>
</feature>
<reference evidence="2" key="1">
    <citation type="journal article" date="2022" name="Int. J. Mol. Sci.">
        <title>Draft Genome of Tanacetum Coccineum: Genomic Comparison of Closely Related Tanacetum-Family Plants.</title>
        <authorList>
            <person name="Yamashiro T."/>
            <person name="Shiraishi A."/>
            <person name="Nakayama K."/>
            <person name="Satake H."/>
        </authorList>
    </citation>
    <scope>NUCLEOTIDE SEQUENCE</scope>
</reference>
<organism evidence="2 3">
    <name type="scientific">Tanacetum coccineum</name>
    <dbReference type="NCBI Taxonomy" id="301880"/>
    <lineage>
        <taxon>Eukaryota</taxon>
        <taxon>Viridiplantae</taxon>
        <taxon>Streptophyta</taxon>
        <taxon>Embryophyta</taxon>
        <taxon>Tracheophyta</taxon>
        <taxon>Spermatophyta</taxon>
        <taxon>Magnoliopsida</taxon>
        <taxon>eudicotyledons</taxon>
        <taxon>Gunneridae</taxon>
        <taxon>Pentapetalae</taxon>
        <taxon>asterids</taxon>
        <taxon>campanulids</taxon>
        <taxon>Asterales</taxon>
        <taxon>Asteraceae</taxon>
        <taxon>Asteroideae</taxon>
        <taxon>Anthemideae</taxon>
        <taxon>Anthemidinae</taxon>
        <taxon>Tanacetum</taxon>
    </lineage>
</organism>
<accession>A0ABQ5BRM6</accession>
<name>A0ABQ5BRM6_9ASTR</name>
<dbReference type="EMBL" id="BQNB010013479">
    <property type="protein sequence ID" value="GJT16502.1"/>
    <property type="molecule type" value="Genomic_DNA"/>
</dbReference>
<feature type="region of interest" description="Disordered" evidence="1">
    <location>
        <begin position="1"/>
        <end position="66"/>
    </location>
</feature>
<gene>
    <name evidence="2" type="ORF">Tco_0875208</name>
</gene>